<name>A0A8T0NKJ7_PANVG</name>
<dbReference type="OrthoDB" id="690835at2759"/>
<feature type="region of interest" description="Disordered" evidence="1">
    <location>
        <begin position="1"/>
        <end position="74"/>
    </location>
</feature>
<evidence type="ECO:0000313" key="3">
    <source>
        <dbReference type="Proteomes" id="UP000823388"/>
    </source>
</evidence>
<evidence type="ECO:0000313" key="2">
    <source>
        <dbReference type="EMBL" id="KAG2548642.1"/>
    </source>
</evidence>
<gene>
    <name evidence="2" type="ORF">PVAP13_9KG213300</name>
</gene>
<protein>
    <submittedName>
        <fullName evidence="2">Uncharacterized protein</fullName>
    </submittedName>
</protein>
<evidence type="ECO:0000256" key="1">
    <source>
        <dbReference type="SAM" id="MobiDB-lite"/>
    </source>
</evidence>
<accession>A0A8T0NKJ7</accession>
<proteinExistence type="predicted"/>
<sequence length="128" mass="13234">MADAPPLTSPPAAPAGEGGPSTSSAPASVPRALPRTLLLVPPPPSSSGRSRGARGGGRRKADAQPPDSVGARGRRIDRLAEAVRVVGRDVEVGVAGADILELAMAKGPMFAWLSYWPEEGFSKEDHPY</sequence>
<dbReference type="AlphaFoldDB" id="A0A8T0NKJ7"/>
<comment type="caution">
    <text evidence="2">The sequence shown here is derived from an EMBL/GenBank/DDBJ whole genome shotgun (WGS) entry which is preliminary data.</text>
</comment>
<feature type="compositionally biased region" description="Low complexity" evidence="1">
    <location>
        <begin position="20"/>
        <end position="39"/>
    </location>
</feature>
<keyword evidence="3" id="KW-1185">Reference proteome</keyword>
<reference evidence="2" key="1">
    <citation type="submission" date="2020-05" db="EMBL/GenBank/DDBJ databases">
        <title>WGS assembly of Panicum virgatum.</title>
        <authorList>
            <person name="Lovell J.T."/>
            <person name="Jenkins J."/>
            <person name="Shu S."/>
            <person name="Juenger T.E."/>
            <person name="Schmutz J."/>
        </authorList>
    </citation>
    <scope>NUCLEOTIDE SEQUENCE</scope>
    <source>
        <strain evidence="2">AP13</strain>
    </source>
</reference>
<organism evidence="2 3">
    <name type="scientific">Panicum virgatum</name>
    <name type="common">Blackwell switchgrass</name>
    <dbReference type="NCBI Taxonomy" id="38727"/>
    <lineage>
        <taxon>Eukaryota</taxon>
        <taxon>Viridiplantae</taxon>
        <taxon>Streptophyta</taxon>
        <taxon>Embryophyta</taxon>
        <taxon>Tracheophyta</taxon>
        <taxon>Spermatophyta</taxon>
        <taxon>Magnoliopsida</taxon>
        <taxon>Liliopsida</taxon>
        <taxon>Poales</taxon>
        <taxon>Poaceae</taxon>
        <taxon>PACMAD clade</taxon>
        <taxon>Panicoideae</taxon>
        <taxon>Panicodae</taxon>
        <taxon>Paniceae</taxon>
        <taxon>Panicinae</taxon>
        <taxon>Panicum</taxon>
        <taxon>Panicum sect. Hiantes</taxon>
    </lineage>
</organism>
<dbReference type="Proteomes" id="UP000823388">
    <property type="component" value="Chromosome 9K"/>
</dbReference>
<dbReference type="EMBL" id="CM029053">
    <property type="protein sequence ID" value="KAG2548642.1"/>
    <property type="molecule type" value="Genomic_DNA"/>
</dbReference>